<reference evidence="2" key="1">
    <citation type="submission" date="2023-05" db="EMBL/GenBank/DDBJ databases">
        <title>Anaerotaeda fermentans gen. nov., sp. nov., a novel anaerobic planctomycete of the new family within the order Sedimentisphaerales isolated from Taman Peninsula, Russia.</title>
        <authorList>
            <person name="Khomyakova M.A."/>
            <person name="Merkel A.Y."/>
            <person name="Slobodkin A.I."/>
        </authorList>
    </citation>
    <scope>NUCLEOTIDE SEQUENCE</scope>
    <source>
        <strain evidence="2">M17dextr</strain>
    </source>
</reference>
<keyword evidence="3" id="KW-1185">Reference proteome</keyword>
<sequence length="223" mass="24783">MKRTSIVCGVVFLLCLLALPSIGYIGGRVCMPLWVPPFLPAQVVPLGIGFVAGVFLLGAVVRSLIARRDRRWTLGVLAVVIAATGAFRLAAPHSPGYLHGLRDRFVSKVGYARMRQFAEEVSRHHPLVDSEGILIRPDRLKAGSPEQIEQWNDLVSRYPFLNWNFATGTVIAREGLVELTWGSPLVGHWGFQVATTGEVTDLDPDRAWFLRVAEDIQFVNYFD</sequence>
<gene>
    <name evidence="2" type="ORF">QJ522_16770</name>
</gene>
<comment type="caution">
    <text evidence="2">The sequence shown here is derived from an EMBL/GenBank/DDBJ whole genome shotgun (WGS) entry which is preliminary data.</text>
</comment>
<accession>A0AAW6U4W5</accession>
<keyword evidence="1" id="KW-1133">Transmembrane helix</keyword>
<feature type="transmembrane region" description="Helical" evidence="1">
    <location>
        <begin position="43"/>
        <end position="65"/>
    </location>
</feature>
<proteinExistence type="predicted"/>
<keyword evidence="1" id="KW-0472">Membrane</keyword>
<dbReference type="RefSeq" id="WP_349246123.1">
    <property type="nucleotide sequence ID" value="NZ_JASCXX010000023.1"/>
</dbReference>
<keyword evidence="1" id="KW-0812">Transmembrane</keyword>
<name>A0AAW6U4W5_9BACT</name>
<evidence type="ECO:0000313" key="2">
    <source>
        <dbReference type="EMBL" id="MDI6450714.1"/>
    </source>
</evidence>
<feature type="transmembrane region" description="Helical" evidence="1">
    <location>
        <begin position="72"/>
        <end position="91"/>
    </location>
</feature>
<evidence type="ECO:0000256" key="1">
    <source>
        <dbReference type="SAM" id="Phobius"/>
    </source>
</evidence>
<protein>
    <submittedName>
        <fullName evidence="2">Uncharacterized protein</fullName>
    </submittedName>
</protein>
<dbReference type="EMBL" id="JASCXX010000023">
    <property type="protein sequence ID" value="MDI6450714.1"/>
    <property type="molecule type" value="Genomic_DNA"/>
</dbReference>
<organism evidence="2 3">
    <name type="scientific">Anaerobaca lacustris</name>
    <dbReference type="NCBI Taxonomy" id="3044600"/>
    <lineage>
        <taxon>Bacteria</taxon>
        <taxon>Pseudomonadati</taxon>
        <taxon>Planctomycetota</taxon>
        <taxon>Phycisphaerae</taxon>
        <taxon>Sedimentisphaerales</taxon>
        <taxon>Anaerobacaceae</taxon>
        <taxon>Anaerobaca</taxon>
    </lineage>
</organism>
<evidence type="ECO:0000313" key="3">
    <source>
        <dbReference type="Proteomes" id="UP001431776"/>
    </source>
</evidence>
<dbReference type="AlphaFoldDB" id="A0AAW6U4W5"/>
<dbReference type="Proteomes" id="UP001431776">
    <property type="component" value="Unassembled WGS sequence"/>
</dbReference>